<dbReference type="Pfam" id="PF00440">
    <property type="entry name" value="TetR_N"/>
    <property type="match status" value="1"/>
</dbReference>
<dbReference type="InterPro" id="IPR036271">
    <property type="entry name" value="Tet_transcr_reg_TetR-rel_C_sf"/>
</dbReference>
<dbReference type="Proteomes" id="UP000295418">
    <property type="component" value="Unassembled WGS sequence"/>
</dbReference>
<dbReference type="InterPro" id="IPR009057">
    <property type="entry name" value="Homeodomain-like_sf"/>
</dbReference>
<evidence type="ECO:0000256" key="3">
    <source>
        <dbReference type="ARBA" id="ARBA00023163"/>
    </source>
</evidence>
<proteinExistence type="predicted"/>
<evidence type="ECO:0000256" key="2">
    <source>
        <dbReference type="ARBA" id="ARBA00023125"/>
    </source>
</evidence>
<dbReference type="OrthoDB" id="116240at2"/>
<comment type="caution">
    <text evidence="6">The sequence shown here is derived from an EMBL/GenBank/DDBJ whole genome shotgun (WGS) entry which is preliminary data.</text>
</comment>
<feature type="domain" description="HTH tetR-type" evidence="5">
    <location>
        <begin position="5"/>
        <end position="65"/>
    </location>
</feature>
<dbReference type="InterPro" id="IPR001647">
    <property type="entry name" value="HTH_TetR"/>
</dbReference>
<keyword evidence="2 4" id="KW-0238">DNA-binding</keyword>
<organism evidence="6 7">
    <name type="scientific">Paenibacillus albiflavus</name>
    <dbReference type="NCBI Taxonomy" id="2545760"/>
    <lineage>
        <taxon>Bacteria</taxon>
        <taxon>Bacillati</taxon>
        <taxon>Bacillota</taxon>
        <taxon>Bacilli</taxon>
        <taxon>Bacillales</taxon>
        <taxon>Paenibacillaceae</taxon>
        <taxon>Paenibacillus</taxon>
    </lineage>
</organism>
<accession>A0A4R4EGU9</accession>
<dbReference type="GO" id="GO:0003677">
    <property type="term" value="F:DNA binding"/>
    <property type="evidence" value="ECO:0007669"/>
    <property type="project" value="UniProtKB-UniRule"/>
</dbReference>
<evidence type="ECO:0000256" key="1">
    <source>
        <dbReference type="ARBA" id="ARBA00023015"/>
    </source>
</evidence>
<dbReference type="AlphaFoldDB" id="A0A4R4EGU9"/>
<sequence length="188" mass="21735">MKNKQSARERILQVASELFYKEGVRAVGIDRVIEESGVAKASFYRSFASKDDLIVNYLEQREELSLNRLEEAEQLHPDSPKMQLLSLIDSLAERMNQFDFRGCPFMNVVVEFPDSDHPGHQKAVESRQNQWKKVEEIIRKGGAKNPEELTSQLRMLYSGAIMVSYVDRHVFNPEDFLSAVRILIDRQM</sequence>
<dbReference type="PANTHER" id="PTHR47506:SF6">
    <property type="entry name" value="HTH-TYPE TRANSCRIPTIONAL REPRESSOR NEMR"/>
    <property type="match status" value="1"/>
</dbReference>
<name>A0A4R4EGU9_9BACL</name>
<keyword evidence="3" id="KW-0804">Transcription</keyword>
<keyword evidence="7" id="KW-1185">Reference proteome</keyword>
<dbReference type="SUPFAM" id="SSF46689">
    <property type="entry name" value="Homeodomain-like"/>
    <property type="match status" value="1"/>
</dbReference>
<evidence type="ECO:0000313" key="6">
    <source>
        <dbReference type="EMBL" id="TCZ79316.1"/>
    </source>
</evidence>
<dbReference type="SUPFAM" id="SSF48498">
    <property type="entry name" value="Tetracyclin repressor-like, C-terminal domain"/>
    <property type="match status" value="1"/>
</dbReference>
<dbReference type="PANTHER" id="PTHR47506">
    <property type="entry name" value="TRANSCRIPTIONAL REGULATORY PROTEIN"/>
    <property type="match status" value="1"/>
</dbReference>
<dbReference type="PRINTS" id="PR00455">
    <property type="entry name" value="HTHTETR"/>
</dbReference>
<evidence type="ECO:0000259" key="5">
    <source>
        <dbReference type="PROSITE" id="PS50977"/>
    </source>
</evidence>
<feature type="DNA-binding region" description="H-T-H motif" evidence="4">
    <location>
        <begin position="28"/>
        <end position="47"/>
    </location>
</feature>
<keyword evidence="1" id="KW-0805">Transcription regulation</keyword>
<gene>
    <name evidence="6" type="ORF">E0485_05480</name>
</gene>
<dbReference type="Pfam" id="PF16925">
    <property type="entry name" value="TetR_C_13"/>
    <property type="match status" value="1"/>
</dbReference>
<evidence type="ECO:0000313" key="7">
    <source>
        <dbReference type="Proteomes" id="UP000295418"/>
    </source>
</evidence>
<reference evidence="6 7" key="1">
    <citation type="submission" date="2019-03" db="EMBL/GenBank/DDBJ databases">
        <authorList>
            <person name="Kim M.K.M."/>
        </authorList>
    </citation>
    <scope>NUCLEOTIDE SEQUENCE [LARGE SCALE GENOMIC DNA]</scope>
    <source>
        <strain evidence="6 7">18JY21-1</strain>
    </source>
</reference>
<dbReference type="EMBL" id="SKFG01000003">
    <property type="protein sequence ID" value="TCZ79316.1"/>
    <property type="molecule type" value="Genomic_DNA"/>
</dbReference>
<dbReference type="Gene3D" id="1.10.357.10">
    <property type="entry name" value="Tetracycline Repressor, domain 2"/>
    <property type="match status" value="1"/>
</dbReference>
<protein>
    <submittedName>
        <fullName evidence="6">TetR/AcrR family transcriptional regulator</fullName>
    </submittedName>
</protein>
<evidence type="ECO:0000256" key="4">
    <source>
        <dbReference type="PROSITE-ProRule" id="PRU00335"/>
    </source>
</evidence>
<dbReference type="RefSeq" id="WP_132416972.1">
    <property type="nucleotide sequence ID" value="NZ_SKFG01000003.1"/>
</dbReference>
<dbReference type="PROSITE" id="PS50977">
    <property type="entry name" value="HTH_TETR_2"/>
    <property type="match status" value="1"/>
</dbReference>
<dbReference type="InterPro" id="IPR011075">
    <property type="entry name" value="TetR_C"/>
</dbReference>